<name>J0P0H9_9BACT</name>
<dbReference type="AlphaFoldDB" id="J0P0H9"/>
<sequence length="53" mass="6200">MKYAYLCGLNTKDTAVGLENLGRQTSDELNYYRRYGKFGSHYRAAQCRKIDLF</sequence>
<reference evidence="2" key="1">
    <citation type="journal article" date="2012" name="Stand. Genomic Sci.">
        <title>Permanent draft genome sequence of the gliding predator Saprospira grandis strain Sa g1 (= HR1).</title>
        <authorList>
            <person name="Mavromatis K."/>
            <person name="Chertkov O."/>
            <person name="Lapidus A."/>
            <person name="Nolan M."/>
            <person name="Lucas S."/>
            <person name="Tice H."/>
            <person name="Del Rio T.G."/>
            <person name="Cheng J.F."/>
            <person name="Han C."/>
            <person name="Tapia R."/>
            <person name="Bruce D."/>
            <person name="Goodwin L.A."/>
            <person name="Pitluck S."/>
            <person name="Huntemann M."/>
            <person name="Liolios K."/>
            <person name="Pagani I."/>
            <person name="Ivanova N."/>
            <person name="Mikhailova N."/>
            <person name="Pati A."/>
            <person name="Chen A."/>
            <person name="Palaniappan K."/>
            <person name="Land M."/>
            <person name="Brambilla E.M."/>
            <person name="Rohde M."/>
            <person name="Spring S."/>
            <person name="Goker M."/>
            <person name="Detter J.C."/>
            <person name="Bristow J."/>
            <person name="Eisen J.A."/>
            <person name="Markowitz V."/>
            <person name="Hugenholtz P."/>
            <person name="Kyrpides N.C."/>
            <person name="Klenk H.P."/>
            <person name="Woyke T."/>
        </authorList>
    </citation>
    <scope>NUCLEOTIDE SEQUENCE [LARGE SCALE GENOMIC DNA]</scope>
    <source>
        <strain evidence="2">DSM 2844</strain>
    </source>
</reference>
<accession>J0P0H9</accession>
<evidence type="ECO:0000313" key="2">
    <source>
        <dbReference type="Proteomes" id="UP000005113"/>
    </source>
</evidence>
<proteinExistence type="predicted"/>
<gene>
    <name evidence="1" type="ORF">SapgrDRAFT_1573</name>
</gene>
<evidence type="ECO:0000313" key="1">
    <source>
        <dbReference type="EMBL" id="EJF53284.1"/>
    </source>
</evidence>
<organism evidence="1 2">
    <name type="scientific">Saprospira grandis DSM 2844</name>
    <dbReference type="NCBI Taxonomy" id="694433"/>
    <lineage>
        <taxon>Bacteria</taxon>
        <taxon>Pseudomonadati</taxon>
        <taxon>Bacteroidota</taxon>
        <taxon>Saprospiria</taxon>
        <taxon>Saprospirales</taxon>
        <taxon>Saprospiraceae</taxon>
        <taxon>Saprospira</taxon>
    </lineage>
</organism>
<dbReference type="HOGENOM" id="CLU_3066082_0_0_10"/>
<dbReference type="EMBL" id="JH719942">
    <property type="protein sequence ID" value="EJF53284.1"/>
    <property type="molecule type" value="Genomic_DNA"/>
</dbReference>
<protein>
    <submittedName>
        <fullName evidence="1">Uncharacterized protein</fullName>
    </submittedName>
</protein>
<dbReference type="Proteomes" id="UP000005113">
    <property type="component" value="Unassembled WGS sequence"/>
</dbReference>